<evidence type="ECO:0000256" key="2">
    <source>
        <dbReference type="ARBA" id="ARBA00022679"/>
    </source>
</evidence>
<accession>A0A090AGX8</accession>
<dbReference type="OrthoDB" id="9800643at2"/>
<dbReference type="EMBL" id="AP014633">
    <property type="protein sequence ID" value="BAP54497.1"/>
    <property type="molecule type" value="Genomic_DNA"/>
</dbReference>
<dbReference type="HOGENOM" id="CLU_018398_3_1_6"/>
<dbReference type="GO" id="GO:0032259">
    <property type="term" value="P:methylation"/>
    <property type="evidence" value="ECO:0007669"/>
    <property type="project" value="UniProtKB-KW"/>
</dbReference>
<feature type="domain" description="Methyltransferase small" evidence="6">
    <location>
        <begin position="105"/>
        <end position="189"/>
    </location>
</feature>
<dbReference type="InterPro" id="IPR002052">
    <property type="entry name" value="DNA_methylase_N6_adenine_CS"/>
</dbReference>
<organism evidence="8 9">
    <name type="scientific">Thioploca ingrica</name>
    <dbReference type="NCBI Taxonomy" id="40754"/>
    <lineage>
        <taxon>Bacteria</taxon>
        <taxon>Pseudomonadati</taxon>
        <taxon>Pseudomonadota</taxon>
        <taxon>Gammaproteobacteria</taxon>
        <taxon>Thiotrichales</taxon>
        <taxon>Thiotrichaceae</taxon>
        <taxon>Thioploca</taxon>
    </lineage>
</organism>
<dbReference type="STRING" id="40754.THII_0200"/>
<dbReference type="AlphaFoldDB" id="A0A090AGX8"/>
<feature type="domain" description="Release factor glutamine methyltransferase N-terminal" evidence="7">
    <location>
        <begin position="8"/>
        <end position="74"/>
    </location>
</feature>
<evidence type="ECO:0000259" key="6">
    <source>
        <dbReference type="Pfam" id="PF05175"/>
    </source>
</evidence>
<dbReference type="GO" id="GO:0003676">
    <property type="term" value="F:nucleic acid binding"/>
    <property type="evidence" value="ECO:0007669"/>
    <property type="project" value="InterPro"/>
</dbReference>
<evidence type="ECO:0000256" key="5">
    <source>
        <dbReference type="HAMAP-Rule" id="MF_02126"/>
    </source>
</evidence>
<evidence type="ECO:0000259" key="7">
    <source>
        <dbReference type="Pfam" id="PF17827"/>
    </source>
</evidence>
<protein>
    <recommendedName>
        <fullName evidence="5">Release factor glutamine methyltransferase</fullName>
        <shortName evidence="5">RF MTase</shortName>
        <ecNumber evidence="5">2.1.1.297</ecNumber>
    </recommendedName>
    <alternativeName>
        <fullName evidence="5">N5-glutamine methyltransferase PrmC</fullName>
    </alternativeName>
    <alternativeName>
        <fullName evidence="5">Protein-(glutamine-N5) MTase PrmC</fullName>
    </alternativeName>
    <alternativeName>
        <fullName evidence="5">Protein-glutamine N-methyltransferase PrmC</fullName>
    </alternativeName>
</protein>
<dbReference type="Pfam" id="PF17827">
    <property type="entry name" value="PrmC_N"/>
    <property type="match status" value="1"/>
</dbReference>
<dbReference type="CDD" id="cd02440">
    <property type="entry name" value="AdoMet_MTases"/>
    <property type="match status" value="1"/>
</dbReference>
<comment type="function">
    <text evidence="5">Methylates the class 1 translation termination release factors RF1/PrfA and RF2/PrfB on the glutamine residue of the universally conserved GGQ motif.</text>
</comment>
<dbReference type="PROSITE" id="PS00092">
    <property type="entry name" value="N6_MTASE"/>
    <property type="match status" value="1"/>
</dbReference>
<dbReference type="NCBIfam" id="TIGR00536">
    <property type="entry name" value="hemK_fam"/>
    <property type="match status" value="1"/>
</dbReference>
<gene>
    <name evidence="5" type="primary">prmC</name>
    <name evidence="8" type="ORF">THII_0200</name>
</gene>
<dbReference type="PANTHER" id="PTHR18895">
    <property type="entry name" value="HEMK METHYLTRANSFERASE"/>
    <property type="match status" value="1"/>
</dbReference>
<dbReference type="InterPro" id="IPR029063">
    <property type="entry name" value="SAM-dependent_MTases_sf"/>
</dbReference>
<keyword evidence="2 5" id="KW-0808">Transferase</keyword>
<dbReference type="Gene3D" id="1.10.8.10">
    <property type="entry name" value="DNA helicase RuvA subunit, C-terminal domain"/>
    <property type="match status" value="1"/>
</dbReference>
<feature type="binding site" evidence="5">
    <location>
        <begin position="185"/>
        <end position="188"/>
    </location>
    <ligand>
        <name>substrate</name>
    </ligand>
</feature>
<feature type="binding site" evidence="5">
    <location>
        <begin position="119"/>
        <end position="123"/>
    </location>
    <ligand>
        <name>S-adenosyl-L-methionine</name>
        <dbReference type="ChEBI" id="CHEBI:59789"/>
    </ligand>
</feature>
<evidence type="ECO:0000256" key="1">
    <source>
        <dbReference type="ARBA" id="ARBA00022603"/>
    </source>
</evidence>
<feature type="binding site" evidence="5">
    <location>
        <position position="185"/>
    </location>
    <ligand>
        <name>S-adenosyl-L-methionine</name>
        <dbReference type="ChEBI" id="CHEBI:59789"/>
    </ligand>
</feature>
<dbReference type="EC" id="2.1.1.297" evidence="5"/>
<dbReference type="InterPro" id="IPR004556">
    <property type="entry name" value="HemK-like"/>
</dbReference>
<comment type="catalytic activity">
    <reaction evidence="4 5">
        <text>L-glutaminyl-[peptide chain release factor] + S-adenosyl-L-methionine = N(5)-methyl-L-glutaminyl-[peptide chain release factor] + S-adenosyl-L-homocysteine + H(+)</text>
        <dbReference type="Rhea" id="RHEA:42896"/>
        <dbReference type="Rhea" id="RHEA-COMP:10271"/>
        <dbReference type="Rhea" id="RHEA-COMP:10272"/>
        <dbReference type="ChEBI" id="CHEBI:15378"/>
        <dbReference type="ChEBI" id="CHEBI:30011"/>
        <dbReference type="ChEBI" id="CHEBI:57856"/>
        <dbReference type="ChEBI" id="CHEBI:59789"/>
        <dbReference type="ChEBI" id="CHEBI:61891"/>
        <dbReference type="EC" id="2.1.1.297"/>
    </reaction>
</comment>
<dbReference type="PANTHER" id="PTHR18895:SF74">
    <property type="entry name" value="MTRF1L RELEASE FACTOR GLUTAMINE METHYLTRANSFERASE"/>
    <property type="match status" value="1"/>
</dbReference>
<dbReference type="Gene3D" id="3.40.50.150">
    <property type="entry name" value="Vaccinia Virus protein VP39"/>
    <property type="match status" value="1"/>
</dbReference>
<name>A0A090AGX8_9GAMM</name>
<reference evidence="8 9" key="1">
    <citation type="journal article" date="2014" name="ISME J.">
        <title>Ecophysiology of Thioploca ingrica as revealed by the complete genome sequence supplemented with proteomic evidence.</title>
        <authorList>
            <person name="Kojima H."/>
            <person name="Ogura Y."/>
            <person name="Yamamoto N."/>
            <person name="Togashi T."/>
            <person name="Mori H."/>
            <person name="Watanabe T."/>
            <person name="Nemoto F."/>
            <person name="Kurokawa K."/>
            <person name="Hayashi T."/>
            <person name="Fukui M."/>
        </authorList>
    </citation>
    <scope>NUCLEOTIDE SEQUENCE [LARGE SCALE GENOMIC DNA]</scope>
</reference>
<comment type="similarity">
    <text evidence="5">Belongs to the protein N5-glutamine methyltransferase family. PrmC subfamily.</text>
</comment>
<dbReference type="SUPFAM" id="SSF53335">
    <property type="entry name" value="S-adenosyl-L-methionine-dependent methyltransferases"/>
    <property type="match status" value="1"/>
</dbReference>
<dbReference type="NCBIfam" id="TIGR03534">
    <property type="entry name" value="RF_mod_PrmC"/>
    <property type="match status" value="1"/>
</dbReference>
<evidence type="ECO:0000313" key="9">
    <source>
        <dbReference type="Proteomes" id="UP000031623"/>
    </source>
</evidence>
<keyword evidence="1 5" id="KW-0489">Methyltransferase</keyword>
<dbReference type="FunFam" id="3.40.50.150:FF:000053">
    <property type="entry name" value="Release factor glutamine methyltransferase"/>
    <property type="match status" value="1"/>
</dbReference>
<feature type="binding site" evidence="5">
    <location>
        <position position="142"/>
    </location>
    <ligand>
        <name>S-adenosyl-L-methionine</name>
        <dbReference type="ChEBI" id="CHEBI:59789"/>
    </ligand>
</feature>
<dbReference type="InterPro" id="IPR050320">
    <property type="entry name" value="N5-glutamine_MTase"/>
</dbReference>
<keyword evidence="3 5" id="KW-0949">S-adenosyl-L-methionine</keyword>
<evidence type="ECO:0000256" key="4">
    <source>
        <dbReference type="ARBA" id="ARBA00048391"/>
    </source>
</evidence>
<dbReference type="Pfam" id="PF05175">
    <property type="entry name" value="MTS"/>
    <property type="match status" value="1"/>
</dbReference>
<sequence>MSTIQPILESAIQLFPQLDSARLEAEVLLSHVLRVKRSYLYTWPHCLLTAHQISQFQALCQRRLQGEPIAYLIGHKEFWSLELQVTPATLIPRPETELLVEQALARLPIQSDAQVVDLGTGSGAIALAIARERPRCRVLATDNAPEALVIAQQNAQHLGLHQVQFQVSDWWQALDQVNAAVVVSNPPYIAITDPHLTQGDVRYEPRHALISGKDGLAAIRLLITQSLVHLEPKGWLLLEHGYNQAAAVKKLLTRQGYAMITTYPDLAGQPRVTGGQKP</sequence>
<feature type="binding site" evidence="5">
    <location>
        <position position="170"/>
    </location>
    <ligand>
        <name>S-adenosyl-L-methionine</name>
        <dbReference type="ChEBI" id="CHEBI:59789"/>
    </ligand>
</feature>
<dbReference type="GO" id="GO:0102559">
    <property type="term" value="F:peptide chain release factor N(5)-glutamine methyltransferase activity"/>
    <property type="evidence" value="ECO:0007669"/>
    <property type="project" value="UniProtKB-EC"/>
</dbReference>
<proteinExistence type="inferred from homology"/>
<dbReference type="InterPro" id="IPR040758">
    <property type="entry name" value="PrmC_N"/>
</dbReference>
<dbReference type="Proteomes" id="UP000031623">
    <property type="component" value="Chromosome"/>
</dbReference>
<dbReference type="InterPro" id="IPR007848">
    <property type="entry name" value="Small_mtfrase_dom"/>
</dbReference>
<dbReference type="InterPro" id="IPR019874">
    <property type="entry name" value="RF_methyltr_PrmC"/>
</dbReference>
<evidence type="ECO:0000256" key="3">
    <source>
        <dbReference type="ARBA" id="ARBA00022691"/>
    </source>
</evidence>
<dbReference type="HAMAP" id="MF_02126">
    <property type="entry name" value="RF_methyltr_PrmC"/>
    <property type="match status" value="1"/>
</dbReference>
<keyword evidence="9" id="KW-1185">Reference proteome</keyword>
<dbReference type="KEGG" id="tig:THII_0200"/>
<evidence type="ECO:0000313" key="8">
    <source>
        <dbReference type="EMBL" id="BAP54497.1"/>
    </source>
</evidence>